<feature type="transmembrane region" description="Helical" evidence="19">
    <location>
        <begin position="136"/>
        <end position="155"/>
    </location>
</feature>
<dbReference type="Pfam" id="PF01148">
    <property type="entry name" value="CTP_transf_1"/>
    <property type="match status" value="1"/>
</dbReference>
<protein>
    <recommendedName>
        <fullName evidence="7 18">Phosphatidate cytidylyltransferase</fullName>
        <ecNumber evidence="6 18">2.7.7.41</ecNumber>
    </recommendedName>
</protein>
<keyword evidence="12 18" id="KW-0548">Nucleotidyltransferase</keyword>
<evidence type="ECO:0000256" key="17">
    <source>
        <dbReference type="ARBA" id="ARBA00023264"/>
    </source>
</evidence>
<dbReference type="KEGG" id="nik:F5I99_15085"/>
<feature type="transmembrane region" description="Helical" evidence="19">
    <location>
        <begin position="55"/>
        <end position="72"/>
    </location>
</feature>
<reference evidence="20 21" key="1">
    <citation type="submission" date="2019-09" db="EMBL/GenBank/DDBJ databases">
        <title>Nitrincola iocasae sp. nov., a bacterium isolated from the sediment collected at a cold seep field in South China Sea.</title>
        <authorList>
            <person name="Zhang H."/>
            <person name="Wang H."/>
            <person name="Li C."/>
        </authorList>
    </citation>
    <scope>NUCLEOTIDE SEQUENCE [LARGE SCALE GENOMIC DNA]</scope>
    <source>
        <strain evidence="20 21">KXZD1103</strain>
    </source>
</reference>
<sequence>MLKQRVITAVVLSVLILSAVIWAPVWLFSLLVALATLYGVWEWSNFCRFDVRDRALYVAVGAVLILLLEWFATSVLVAQVMLVAGAFWLLALTMVLRYPEGVRWKASTPKLFIGLLVLIPAWLALSEIKALEQGEWLILLLLLLVWGADTGAYFSGKALGKHKLMPKVSPGKTLEGLLGGLLTCVMIALLYAFFRELSLMATVFLVLLAVITAMASVLGDLFESMFKRERGIKDSGTLLPGHGGVLDRIDSLTAAAPVFLLGLMYLPAL</sequence>
<evidence type="ECO:0000256" key="4">
    <source>
        <dbReference type="ARBA" id="ARBA00005189"/>
    </source>
</evidence>
<dbReference type="InterPro" id="IPR000374">
    <property type="entry name" value="PC_trans"/>
</dbReference>
<evidence type="ECO:0000256" key="5">
    <source>
        <dbReference type="ARBA" id="ARBA00010185"/>
    </source>
</evidence>
<evidence type="ECO:0000256" key="14">
    <source>
        <dbReference type="ARBA" id="ARBA00023098"/>
    </source>
</evidence>
<evidence type="ECO:0000313" key="20">
    <source>
        <dbReference type="EMBL" id="QEW07707.1"/>
    </source>
</evidence>
<comment type="subcellular location">
    <subcellularLocation>
        <location evidence="2">Cell membrane</location>
        <topology evidence="2">Multi-pass membrane protein</topology>
    </subcellularLocation>
</comment>
<evidence type="ECO:0000256" key="9">
    <source>
        <dbReference type="ARBA" id="ARBA00022516"/>
    </source>
</evidence>
<evidence type="ECO:0000256" key="10">
    <source>
        <dbReference type="ARBA" id="ARBA00022679"/>
    </source>
</evidence>
<keyword evidence="11 18" id="KW-0812">Transmembrane</keyword>
<evidence type="ECO:0000256" key="18">
    <source>
        <dbReference type="RuleBase" id="RU003938"/>
    </source>
</evidence>
<comment type="pathway">
    <text evidence="3 18">Phospholipid metabolism; CDP-diacylglycerol biosynthesis; CDP-diacylglycerol from sn-glycerol 3-phosphate: step 3/3.</text>
</comment>
<feature type="transmembrane region" description="Helical" evidence="19">
    <location>
        <begin position="111"/>
        <end position="130"/>
    </location>
</feature>
<keyword evidence="10 18" id="KW-0808">Transferase</keyword>
<keyword evidence="17" id="KW-1208">Phospholipid metabolism</keyword>
<keyword evidence="21" id="KW-1185">Reference proteome</keyword>
<dbReference type="GO" id="GO:0005886">
    <property type="term" value="C:plasma membrane"/>
    <property type="evidence" value="ECO:0007669"/>
    <property type="project" value="UniProtKB-SubCell"/>
</dbReference>
<feature type="transmembrane region" description="Helical" evidence="19">
    <location>
        <begin position="200"/>
        <end position="222"/>
    </location>
</feature>
<name>A0A5J6LGI9_9GAMM</name>
<proteinExistence type="inferred from homology"/>
<keyword evidence="13 19" id="KW-1133">Transmembrane helix</keyword>
<dbReference type="RefSeq" id="WP_151057401.1">
    <property type="nucleotide sequence ID" value="NZ_CP044222.1"/>
</dbReference>
<keyword evidence="16" id="KW-0594">Phospholipid biosynthesis</keyword>
<comment type="similarity">
    <text evidence="5 18">Belongs to the CDS family.</text>
</comment>
<evidence type="ECO:0000256" key="2">
    <source>
        <dbReference type="ARBA" id="ARBA00004651"/>
    </source>
</evidence>
<evidence type="ECO:0000256" key="3">
    <source>
        <dbReference type="ARBA" id="ARBA00005119"/>
    </source>
</evidence>
<feature type="transmembrane region" description="Helical" evidence="19">
    <location>
        <begin position="78"/>
        <end position="99"/>
    </location>
</feature>
<gene>
    <name evidence="20" type="ORF">F5I99_15085</name>
</gene>
<dbReference type="PROSITE" id="PS01315">
    <property type="entry name" value="CDS"/>
    <property type="match status" value="1"/>
</dbReference>
<feature type="transmembrane region" description="Helical" evidence="19">
    <location>
        <begin position="176"/>
        <end position="194"/>
    </location>
</feature>
<evidence type="ECO:0000256" key="13">
    <source>
        <dbReference type="ARBA" id="ARBA00022989"/>
    </source>
</evidence>
<keyword evidence="15 19" id="KW-0472">Membrane</keyword>
<dbReference type="EMBL" id="CP044222">
    <property type="protein sequence ID" value="QEW07707.1"/>
    <property type="molecule type" value="Genomic_DNA"/>
</dbReference>
<accession>A0A5J6LGI9</accession>
<organism evidence="20 21">
    <name type="scientific">Nitrincola iocasae</name>
    <dbReference type="NCBI Taxonomy" id="2614693"/>
    <lineage>
        <taxon>Bacteria</taxon>
        <taxon>Pseudomonadati</taxon>
        <taxon>Pseudomonadota</taxon>
        <taxon>Gammaproteobacteria</taxon>
        <taxon>Oceanospirillales</taxon>
        <taxon>Oceanospirillaceae</taxon>
        <taxon>Nitrincola</taxon>
    </lineage>
</organism>
<dbReference type="PANTHER" id="PTHR46382:SF1">
    <property type="entry name" value="PHOSPHATIDATE CYTIDYLYLTRANSFERASE"/>
    <property type="match status" value="1"/>
</dbReference>
<comment type="pathway">
    <text evidence="4">Lipid metabolism.</text>
</comment>
<dbReference type="EC" id="2.7.7.41" evidence="6 18"/>
<evidence type="ECO:0000256" key="1">
    <source>
        <dbReference type="ARBA" id="ARBA00001698"/>
    </source>
</evidence>
<evidence type="ECO:0000256" key="6">
    <source>
        <dbReference type="ARBA" id="ARBA00012487"/>
    </source>
</evidence>
<dbReference type="UniPathway" id="UPA00557">
    <property type="reaction ID" value="UER00614"/>
</dbReference>
<evidence type="ECO:0000256" key="12">
    <source>
        <dbReference type="ARBA" id="ARBA00022695"/>
    </source>
</evidence>
<evidence type="ECO:0000256" key="19">
    <source>
        <dbReference type="SAM" id="Phobius"/>
    </source>
</evidence>
<evidence type="ECO:0000256" key="15">
    <source>
        <dbReference type="ARBA" id="ARBA00023136"/>
    </source>
</evidence>
<evidence type="ECO:0000313" key="21">
    <source>
        <dbReference type="Proteomes" id="UP000325606"/>
    </source>
</evidence>
<dbReference type="GO" id="GO:0004605">
    <property type="term" value="F:phosphatidate cytidylyltransferase activity"/>
    <property type="evidence" value="ECO:0007669"/>
    <property type="project" value="UniProtKB-EC"/>
</dbReference>
<evidence type="ECO:0000256" key="16">
    <source>
        <dbReference type="ARBA" id="ARBA00023209"/>
    </source>
</evidence>
<dbReference type="Proteomes" id="UP000325606">
    <property type="component" value="Chromosome"/>
</dbReference>
<dbReference type="PANTHER" id="PTHR46382">
    <property type="entry name" value="PHOSPHATIDATE CYTIDYLYLTRANSFERASE"/>
    <property type="match status" value="1"/>
</dbReference>
<evidence type="ECO:0000256" key="8">
    <source>
        <dbReference type="ARBA" id="ARBA00022475"/>
    </source>
</evidence>
<keyword evidence="8" id="KW-1003">Cell membrane</keyword>
<dbReference type="GO" id="GO:0016024">
    <property type="term" value="P:CDP-diacylglycerol biosynthetic process"/>
    <property type="evidence" value="ECO:0007669"/>
    <property type="project" value="UniProtKB-UniPathway"/>
</dbReference>
<evidence type="ECO:0000256" key="7">
    <source>
        <dbReference type="ARBA" id="ARBA00019373"/>
    </source>
</evidence>
<feature type="transmembrane region" description="Helical" evidence="19">
    <location>
        <begin position="6"/>
        <end position="34"/>
    </location>
</feature>
<evidence type="ECO:0000256" key="11">
    <source>
        <dbReference type="ARBA" id="ARBA00022692"/>
    </source>
</evidence>
<keyword evidence="14" id="KW-0443">Lipid metabolism</keyword>
<keyword evidence="9" id="KW-0444">Lipid biosynthesis</keyword>
<dbReference type="AlphaFoldDB" id="A0A5J6LGI9"/>
<comment type="catalytic activity">
    <reaction evidence="1 18">
        <text>a 1,2-diacyl-sn-glycero-3-phosphate + CTP + H(+) = a CDP-1,2-diacyl-sn-glycerol + diphosphate</text>
        <dbReference type="Rhea" id="RHEA:16229"/>
        <dbReference type="ChEBI" id="CHEBI:15378"/>
        <dbReference type="ChEBI" id="CHEBI:33019"/>
        <dbReference type="ChEBI" id="CHEBI:37563"/>
        <dbReference type="ChEBI" id="CHEBI:58332"/>
        <dbReference type="ChEBI" id="CHEBI:58608"/>
        <dbReference type="EC" id="2.7.7.41"/>
    </reaction>
</comment>